<evidence type="ECO:0000256" key="3">
    <source>
        <dbReference type="ARBA" id="ARBA00022691"/>
    </source>
</evidence>
<proteinExistence type="inferred from homology"/>
<dbReference type="PANTHER" id="PTHR45904">
    <property type="entry name" value="TRNA (URACIL-5-)-METHYLTRANSFERASE"/>
    <property type="match status" value="1"/>
</dbReference>
<evidence type="ECO:0000313" key="12">
    <source>
        <dbReference type="Proteomes" id="UP000472264"/>
    </source>
</evidence>
<reference evidence="11" key="3">
    <citation type="submission" date="2025-09" db="UniProtKB">
        <authorList>
            <consortium name="Ensembl"/>
        </authorList>
    </citation>
    <scope>IDENTIFICATION</scope>
</reference>
<dbReference type="Gene3D" id="2.40.50.1070">
    <property type="match status" value="1"/>
</dbReference>
<organism evidence="11 12">
    <name type="scientific">Echeneis naucrates</name>
    <name type="common">Live sharksucker</name>
    <dbReference type="NCBI Taxonomy" id="173247"/>
    <lineage>
        <taxon>Eukaryota</taxon>
        <taxon>Metazoa</taxon>
        <taxon>Chordata</taxon>
        <taxon>Craniata</taxon>
        <taxon>Vertebrata</taxon>
        <taxon>Euteleostomi</taxon>
        <taxon>Actinopterygii</taxon>
        <taxon>Neopterygii</taxon>
        <taxon>Teleostei</taxon>
        <taxon>Neoteleostei</taxon>
        <taxon>Acanthomorphata</taxon>
        <taxon>Carangaria</taxon>
        <taxon>Carangiformes</taxon>
        <taxon>Echeneidae</taxon>
        <taxon>Echeneis</taxon>
    </lineage>
</organism>
<dbReference type="InterPro" id="IPR012677">
    <property type="entry name" value="Nucleotide-bd_a/b_plait_sf"/>
</dbReference>
<dbReference type="GO" id="GO:0030697">
    <property type="term" value="F:tRNA (uracil(54)-C5)-methyltransferase activity, S-adenosyl methionine-dependent"/>
    <property type="evidence" value="ECO:0007669"/>
    <property type="project" value="UniProtKB-EC"/>
</dbReference>
<evidence type="ECO:0000256" key="9">
    <source>
        <dbReference type="SAM" id="MobiDB-lite"/>
    </source>
</evidence>
<evidence type="ECO:0000256" key="4">
    <source>
        <dbReference type="ARBA" id="ARBA00033763"/>
    </source>
</evidence>
<keyword evidence="2 7" id="KW-0808">Transferase</keyword>
<accession>A0A665X3P4</accession>
<feature type="region of interest" description="Disordered" evidence="9">
    <location>
        <begin position="131"/>
        <end position="159"/>
    </location>
</feature>
<dbReference type="Ensembl" id="ENSENLT00000051806.1">
    <property type="protein sequence ID" value="ENSENLP00000050567.1"/>
    <property type="gene ID" value="ENSENLG00000021211.1"/>
</dbReference>
<feature type="binding site" evidence="7">
    <location>
        <position position="407"/>
    </location>
    <ligand>
        <name>S-adenosyl-L-methionine</name>
        <dbReference type="ChEBI" id="CHEBI:59789"/>
    </ligand>
</feature>
<reference evidence="11" key="1">
    <citation type="submission" date="2021-04" db="EMBL/GenBank/DDBJ databases">
        <authorList>
            <consortium name="Wellcome Sanger Institute Data Sharing"/>
        </authorList>
    </citation>
    <scope>NUCLEOTIDE SEQUENCE [LARGE SCALE GENOMIC DNA]</scope>
</reference>
<dbReference type="AlphaFoldDB" id="A0A665X3P4"/>
<comment type="catalytic activity">
    <reaction evidence="5">
        <text>uridine(54) in tRNA + S-adenosyl-L-methionine = 5-methyluridine(54) in tRNA + S-adenosyl-L-homocysteine + H(+)</text>
        <dbReference type="Rhea" id="RHEA:42712"/>
        <dbReference type="Rhea" id="RHEA-COMP:10167"/>
        <dbReference type="Rhea" id="RHEA-COMP:10193"/>
        <dbReference type="ChEBI" id="CHEBI:15378"/>
        <dbReference type="ChEBI" id="CHEBI:57856"/>
        <dbReference type="ChEBI" id="CHEBI:59789"/>
        <dbReference type="ChEBI" id="CHEBI:65315"/>
        <dbReference type="ChEBI" id="CHEBI:74447"/>
        <dbReference type="EC" id="2.1.1.35"/>
    </reaction>
    <physiologicalReaction direction="left-to-right" evidence="5">
        <dbReference type="Rhea" id="RHEA:42713"/>
    </physiologicalReaction>
</comment>
<dbReference type="Gene3D" id="3.40.50.150">
    <property type="entry name" value="Vaccinia Virus protein VP39"/>
    <property type="match status" value="1"/>
</dbReference>
<protein>
    <recommendedName>
        <fullName evidence="4">tRNA (uracil(54)-C(5))-methyltransferase</fullName>
        <ecNumber evidence="4">2.1.1.35</ecNumber>
    </recommendedName>
</protein>
<dbReference type="PROSITE" id="PS50102">
    <property type="entry name" value="RRM"/>
    <property type="match status" value="1"/>
</dbReference>
<evidence type="ECO:0000256" key="1">
    <source>
        <dbReference type="ARBA" id="ARBA00022603"/>
    </source>
</evidence>
<evidence type="ECO:0000313" key="11">
    <source>
        <dbReference type="Ensembl" id="ENSENLP00000050567.1"/>
    </source>
</evidence>
<feature type="active site" description="Nucleophile" evidence="7">
    <location>
        <position position="534"/>
    </location>
</feature>
<feature type="domain" description="RRM" evidence="10">
    <location>
        <begin position="50"/>
        <end position="123"/>
    </location>
</feature>
<feature type="active site" evidence="8">
    <location>
        <position position="534"/>
    </location>
</feature>
<evidence type="ECO:0000256" key="5">
    <source>
        <dbReference type="ARBA" id="ARBA00047278"/>
    </source>
</evidence>
<dbReference type="InterPro" id="IPR035979">
    <property type="entry name" value="RBD_domain_sf"/>
</dbReference>
<name>A0A665X3P4_ECHNA</name>
<keyword evidence="12" id="KW-1185">Reference proteome</keyword>
<sequence length="603" mass="67343">SCILHQTNTQVLFGNSTKCMSGLTEGENEAAADPSMYRYIKEELFTSEIFKVEIRNLPKFVGFNDLKKFLAKHNVTPHKIKLFGKQTFAFVTFKNEEERDKAMKMVHGMQWKGQVLSVKLAKPKVDPILRKRKQQQEEGGGTGGQPPSKRAEGDEEEDPLSVQIANVVTPLWKVPYEEQLRRKEQEVVGVLQRLAKELGSTNKALLPWLFAQKGKYNKMCCPLESIQPSPTLTEYRNKCEFLISVGADGEDKTIGFRLGKYKGGSCAVVGPADLCHVSAEAKRVVSEFQKFIRTTPYSVYSPETYEGHWKQLTVRTTRTKQAMAVVFFNPQKLEEEKLDALKGAMRQYFVEGEGKDSGMTSLFFVRDGQRKSPNPEDLPCELVAGKNCIHEELLGLKFRISPHSFFQVNTGGAEVLYSAVGEWAQLDQDSTVLDVCCGTGTIGISLAKRVKKVIGIEMCQEAVEDAKVNAKLNGLSNIDFYCGKAEDVFPNILNAVVSPNVTAIVDPPRAGLHSKVILAIRRAEHLKRLIYVACNAKAAMNNFIDLCRAPSNRVHGAPFRPVRAMAVDLFPQTIHVEMLLLLERVDYTSEQPQNSSNREETGS</sequence>
<dbReference type="SUPFAM" id="SSF53335">
    <property type="entry name" value="S-adenosyl-L-methionine-dependent methyltransferases"/>
    <property type="match status" value="1"/>
</dbReference>
<dbReference type="InterPro" id="IPR000504">
    <property type="entry name" value="RRM_dom"/>
</dbReference>
<dbReference type="PROSITE" id="PS51687">
    <property type="entry name" value="SAM_MT_RNA_M5U"/>
    <property type="match status" value="1"/>
</dbReference>
<dbReference type="Proteomes" id="UP000472264">
    <property type="component" value="Chromosome 9"/>
</dbReference>
<dbReference type="Pfam" id="PF00076">
    <property type="entry name" value="RRM_1"/>
    <property type="match status" value="1"/>
</dbReference>
<dbReference type="CDD" id="cd12439">
    <property type="entry name" value="RRM_TRMT2A"/>
    <property type="match status" value="1"/>
</dbReference>
<dbReference type="PROSITE" id="PS01230">
    <property type="entry name" value="TRMA_1"/>
    <property type="match status" value="1"/>
</dbReference>
<dbReference type="PROSITE" id="PS01231">
    <property type="entry name" value="TRMA_2"/>
    <property type="match status" value="1"/>
</dbReference>
<reference evidence="11" key="2">
    <citation type="submission" date="2025-08" db="UniProtKB">
        <authorList>
            <consortium name="Ensembl"/>
        </authorList>
    </citation>
    <scope>IDENTIFICATION</scope>
</reference>
<dbReference type="Gene3D" id="3.30.70.330">
    <property type="match status" value="1"/>
</dbReference>
<keyword evidence="3 7" id="KW-0949">S-adenosyl-L-methionine</keyword>
<dbReference type="GO" id="GO:0032259">
    <property type="term" value="P:methylation"/>
    <property type="evidence" value="ECO:0007669"/>
    <property type="project" value="UniProtKB-KW"/>
</dbReference>
<dbReference type="InterPro" id="IPR029063">
    <property type="entry name" value="SAM-dependent_MTases_sf"/>
</dbReference>
<evidence type="ECO:0000256" key="2">
    <source>
        <dbReference type="ARBA" id="ARBA00022679"/>
    </source>
</evidence>
<evidence type="ECO:0000256" key="8">
    <source>
        <dbReference type="PROSITE-ProRule" id="PRU10015"/>
    </source>
</evidence>
<dbReference type="InterPro" id="IPR045850">
    <property type="entry name" value="TRM2_met"/>
</dbReference>
<dbReference type="InterPro" id="IPR030391">
    <property type="entry name" value="MeTrfase_TrmA_CS"/>
</dbReference>
<dbReference type="Pfam" id="PF05958">
    <property type="entry name" value="tRNA_U5-meth_tr"/>
    <property type="match status" value="1"/>
</dbReference>
<dbReference type="InterPro" id="IPR034262">
    <property type="entry name" value="TRMT2A_RRM"/>
</dbReference>
<keyword evidence="1 7" id="KW-0489">Methyltransferase</keyword>
<evidence type="ECO:0000259" key="10">
    <source>
        <dbReference type="PROSITE" id="PS50102"/>
    </source>
</evidence>
<gene>
    <name evidence="11" type="primary">trmt2a</name>
</gene>
<evidence type="ECO:0000256" key="6">
    <source>
        <dbReference type="PROSITE-ProRule" id="PRU00176"/>
    </source>
</evidence>
<feature type="binding site" evidence="7">
    <location>
        <position position="457"/>
    </location>
    <ligand>
        <name>S-adenosyl-L-methionine</name>
        <dbReference type="ChEBI" id="CHEBI:59789"/>
    </ligand>
</feature>
<evidence type="ECO:0000256" key="7">
    <source>
        <dbReference type="PROSITE-ProRule" id="PRU01024"/>
    </source>
</evidence>
<feature type="binding site" evidence="7">
    <location>
        <position position="506"/>
    </location>
    <ligand>
        <name>S-adenosyl-L-methionine</name>
        <dbReference type="ChEBI" id="CHEBI:59789"/>
    </ligand>
</feature>
<dbReference type="GO" id="GO:0006396">
    <property type="term" value="P:RNA processing"/>
    <property type="evidence" value="ECO:0007669"/>
    <property type="project" value="InterPro"/>
</dbReference>
<dbReference type="SUPFAM" id="SSF54928">
    <property type="entry name" value="RNA-binding domain, RBD"/>
    <property type="match status" value="1"/>
</dbReference>
<keyword evidence="6" id="KW-0694">RNA-binding</keyword>
<comment type="similarity">
    <text evidence="7">Belongs to the class I-like SAM-binding methyltransferase superfamily. RNA M5U methyltransferase family.</text>
</comment>
<dbReference type="InterPro" id="IPR010280">
    <property type="entry name" value="U5_MeTrfase_fam"/>
</dbReference>
<dbReference type="GO" id="GO:0009451">
    <property type="term" value="P:RNA modification"/>
    <property type="evidence" value="ECO:0007669"/>
    <property type="project" value="UniProtKB-ARBA"/>
</dbReference>
<dbReference type="PANTHER" id="PTHR45904:SF2">
    <property type="entry name" value="TRNA (URACIL-5-)-METHYLTRANSFERASE HOMOLOG A"/>
    <property type="match status" value="1"/>
</dbReference>
<dbReference type="SMART" id="SM00360">
    <property type="entry name" value="RRM"/>
    <property type="match status" value="1"/>
</dbReference>
<dbReference type="GO" id="GO:0003723">
    <property type="term" value="F:RNA binding"/>
    <property type="evidence" value="ECO:0007669"/>
    <property type="project" value="UniProtKB-UniRule"/>
</dbReference>
<dbReference type="InterPro" id="IPR030390">
    <property type="entry name" value="MeTrfase_TrmA_AS"/>
</dbReference>
<dbReference type="EC" id="2.1.1.35" evidence="4"/>
<comment type="caution">
    <text evidence="7">Lacks conserved residue(s) required for the propagation of feature annotation.</text>
</comment>
<dbReference type="CDD" id="cd02440">
    <property type="entry name" value="AdoMet_MTases"/>
    <property type="match status" value="1"/>
</dbReference>